<keyword evidence="1" id="KW-0812">Transmembrane</keyword>
<comment type="caution">
    <text evidence="3">The sequence shown here is derived from an EMBL/GenBank/DDBJ whole genome shotgun (WGS) entry which is preliminary data.</text>
</comment>
<dbReference type="Proteomes" id="UP000295361">
    <property type="component" value="Unassembled WGS sequence"/>
</dbReference>
<dbReference type="PANTHER" id="PTHR40547:SF1">
    <property type="entry name" value="SLL0298 PROTEIN"/>
    <property type="match status" value="1"/>
</dbReference>
<dbReference type="InterPro" id="IPR018639">
    <property type="entry name" value="DUF2062"/>
</dbReference>
<feature type="domain" description="DUF2062" evidence="2">
    <location>
        <begin position="28"/>
        <end position="175"/>
    </location>
</feature>
<dbReference type="Pfam" id="PF09835">
    <property type="entry name" value="DUF2062"/>
    <property type="match status" value="1"/>
</dbReference>
<feature type="transmembrane region" description="Helical" evidence="1">
    <location>
        <begin position="44"/>
        <end position="73"/>
    </location>
</feature>
<dbReference type="PANTHER" id="PTHR40547">
    <property type="entry name" value="SLL0298 PROTEIN"/>
    <property type="match status" value="1"/>
</dbReference>
<evidence type="ECO:0000259" key="2">
    <source>
        <dbReference type="Pfam" id="PF09835"/>
    </source>
</evidence>
<accession>A0A4R6QS32</accession>
<feature type="transmembrane region" description="Helical" evidence="1">
    <location>
        <begin position="85"/>
        <end position="107"/>
    </location>
</feature>
<gene>
    <name evidence="3" type="ORF">DES47_102346</name>
</gene>
<feature type="transmembrane region" description="Helical" evidence="1">
    <location>
        <begin position="144"/>
        <end position="170"/>
    </location>
</feature>
<protein>
    <recommendedName>
        <fullName evidence="2">DUF2062 domain-containing protein</fullName>
    </recommendedName>
</protein>
<keyword evidence="1" id="KW-0472">Membrane</keyword>
<dbReference type="InParanoid" id="A0A4R6QS32"/>
<evidence type="ECO:0000256" key="1">
    <source>
        <dbReference type="SAM" id="Phobius"/>
    </source>
</evidence>
<dbReference type="RefSeq" id="WP_208114932.1">
    <property type="nucleotide sequence ID" value="NZ_SNXS01000002.1"/>
</dbReference>
<reference evidence="3 4" key="1">
    <citation type="submission" date="2019-03" db="EMBL/GenBank/DDBJ databases">
        <title>Genomic Encyclopedia of Type Strains, Phase IV (KMG-IV): sequencing the most valuable type-strain genomes for metagenomic binning, comparative biology and taxonomic classification.</title>
        <authorList>
            <person name="Goeker M."/>
        </authorList>
    </citation>
    <scope>NUCLEOTIDE SEQUENCE [LARGE SCALE GENOMIC DNA]</scope>
    <source>
        <strain evidence="3 4">DSM 16998</strain>
    </source>
</reference>
<proteinExistence type="predicted"/>
<dbReference type="AlphaFoldDB" id="A0A4R6QS32"/>
<evidence type="ECO:0000313" key="3">
    <source>
        <dbReference type="EMBL" id="TDP72601.1"/>
    </source>
</evidence>
<keyword evidence="4" id="KW-1185">Reference proteome</keyword>
<evidence type="ECO:0000313" key="4">
    <source>
        <dbReference type="Proteomes" id="UP000295361"/>
    </source>
</evidence>
<keyword evidence="1" id="KW-1133">Transmembrane helix</keyword>
<dbReference type="EMBL" id="SNXS01000002">
    <property type="protein sequence ID" value="TDP72601.1"/>
    <property type="molecule type" value="Genomic_DNA"/>
</dbReference>
<organism evidence="3 4">
    <name type="scientific">Roseateles toxinivorans</name>
    <dbReference type="NCBI Taxonomy" id="270368"/>
    <lineage>
        <taxon>Bacteria</taxon>
        <taxon>Pseudomonadati</taxon>
        <taxon>Pseudomonadota</taxon>
        <taxon>Betaproteobacteria</taxon>
        <taxon>Burkholderiales</taxon>
        <taxon>Sphaerotilaceae</taxon>
        <taxon>Roseateles</taxon>
    </lineage>
</organism>
<name>A0A4R6QS32_9BURK</name>
<sequence length="189" mass="20595">MPASRFARRILPSPETLSQTPGLRWLGRYLAHRPWLWVAHRRKVALGAALGVGFGVFPGPGQMGLAAVAAIICRANVASAAAATWLTNPFTLVPIWSLAITLGSLVLPHEPGQTLVPTLGLDWTDPGSWWGAISAWLLSLGKPLLVGLPLAGLVLGLLTYAIVYFAWWFWIRFERRSRLRARAARATGQ</sequence>